<feature type="domain" description="TTI1 C-terminal TPR" evidence="3">
    <location>
        <begin position="752"/>
        <end position="902"/>
    </location>
</feature>
<feature type="compositionally biased region" description="Pro residues" evidence="1">
    <location>
        <begin position="791"/>
        <end position="810"/>
    </location>
</feature>
<dbReference type="InterPro" id="IPR057567">
    <property type="entry name" value="TPR_TTI1_C"/>
</dbReference>
<dbReference type="Proteomes" id="UP000799324">
    <property type="component" value="Unassembled WGS sequence"/>
</dbReference>
<evidence type="ECO:0000313" key="5">
    <source>
        <dbReference type="Proteomes" id="UP000799324"/>
    </source>
</evidence>
<proteinExistence type="predicted"/>
<dbReference type="SUPFAM" id="SSF48371">
    <property type="entry name" value="ARM repeat"/>
    <property type="match status" value="1"/>
</dbReference>
<dbReference type="InterPro" id="IPR052587">
    <property type="entry name" value="TELO2-interacting_protein_1"/>
</dbReference>
<evidence type="ECO:0000259" key="3">
    <source>
        <dbReference type="Pfam" id="PF24181"/>
    </source>
</evidence>
<dbReference type="PANTHER" id="PTHR18460">
    <property type="entry name" value="TEL2 INTERACTING PROTEIN 1 TTI1 FAMILY MEMBER"/>
    <property type="match status" value="1"/>
</dbReference>
<dbReference type="Pfam" id="PF24181">
    <property type="entry name" value="TPR_TTI1_C"/>
    <property type="match status" value="1"/>
</dbReference>
<reference evidence="4" key="1">
    <citation type="journal article" date="2020" name="Stud. Mycol.">
        <title>101 Dothideomycetes genomes: a test case for predicting lifestyles and emergence of pathogens.</title>
        <authorList>
            <person name="Haridas S."/>
            <person name="Albert R."/>
            <person name="Binder M."/>
            <person name="Bloem J."/>
            <person name="Labutti K."/>
            <person name="Salamov A."/>
            <person name="Andreopoulos B."/>
            <person name="Baker S."/>
            <person name="Barry K."/>
            <person name="Bills G."/>
            <person name="Bluhm B."/>
            <person name="Cannon C."/>
            <person name="Castanera R."/>
            <person name="Culley D."/>
            <person name="Daum C."/>
            <person name="Ezra D."/>
            <person name="Gonzalez J."/>
            <person name="Henrissat B."/>
            <person name="Kuo A."/>
            <person name="Liang C."/>
            <person name="Lipzen A."/>
            <person name="Lutzoni F."/>
            <person name="Magnuson J."/>
            <person name="Mondo S."/>
            <person name="Nolan M."/>
            <person name="Ohm R."/>
            <person name="Pangilinan J."/>
            <person name="Park H.-J."/>
            <person name="Ramirez L."/>
            <person name="Alfaro M."/>
            <person name="Sun H."/>
            <person name="Tritt A."/>
            <person name="Yoshinaga Y."/>
            <person name="Zwiers L.-H."/>
            <person name="Turgeon B."/>
            <person name="Goodwin S."/>
            <person name="Spatafora J."/>
            <person name="Crous P."/>
            <person name="Grigoriev I."/>
        </authorList>
    </citation>
    <scope>NUCLEOTIDE SEQUENCE</scope>
    <source>
        <strain evidence="4">CBS 122681</strain>
    </source>
</reference>
<dbReference type="Pfam" id="PF21547">
    <property type="entry name" value="TTI1"/>
    <property type="match status" value="1"/>
</dbReference>
<accession>A0A6A6SRE0</accession>
<dbReference type="InterPro" id="IPR057566">
    <property type="entry name" value="TPR_TTI1_N"/>
</dbReference>
<dbReference type="GO" id="GO:0005737">
    <property type="term" value="C:cytoplasm"/>
    <property type="evidence" value="ECO:0007669"/>
    <property type="project" value="TreeGrafter"/>
</dbReference>
<feature type="compositionally biased region" description="Basic and acidic residues" evidence="1">
    <location>
        <begin position="756"/>
        <end position="783"/>
    </location>
</feature>
<gene>
    <name evidence="4" type="ORF">K491DRAFT_782872</name>
</gene>
<name>A0A6A6SRE0_9PLEO</name>
<organism evidence="4 5">
    <name type="scientific">Lophiostoma macrostomum CBS 122681</name>
    <dbReference type="NCBI Taxonomy" id="1314788"/>
    <lineage>
        <taxon>Eukaryota</taxon>
        <taxon>Fungi</taxon>
        <taxon>Dikarya</taxon>
        <taxon>Ascomycota</taxon>
        <taxon>Pezizomycotina</taxon>
        <taxon>Dothideomycetes</taxon>
        <taxon>Pleosporomycetidae</taxon>
        <taxon>Pleosporales</taxon>
        <taxon>Lophiostomataceae</taxon>
        <taxon>Lophiostoma</taxon>
    </lineage>
</organism>
<protein>
    <submittedName>
        <fullName evidence="4">HEAT repeat protein-like protein</fullName>
    </submittedName>
</protein>
<evidence type="ECO:0000256" key="1">
    <source>
        <dbReference type="SAM" id="MobiDB-lite"/>
    </source>
</evidence>
<dbReference type="InterPro" id="IPR011989">
    <property type="entry name" value="ARM-like"/>
</dbReference>
<feature type="domain" description="TTI1 N-terminal TPR" evidence="2">
    <location>
        <begin position="7"/>
        <end position="341"/>
    </location>
</feature>
<dbReference type="EMBL" id="MU004467">
    <property type="protein sequence ID" value="KAF2650102.1"/>
    <property type="molecule type" value="Genomic_DNA"/>
</dbReference>
<dbReference type="AlphaFoldDB" id="A0A6A6SRE0"/>
<evidence type="ECO:0000259" key="2">
    <source>
        <dbReference type="Pfam" id="PF24173"/>
    </source>
</evidence>
<dbReference type="InterPro" id="IPR049362">
    <property type="entry name" value="TTI1_rpt"/>
</dbReference>
<sequence length="1096" mass="119658">MDRKHIFQRLKTSCVALIEVIATLPQRPKAKQETVQSLANLLQTLQDITTRPDALDAKLAEFVFVPISHVLRVSRNVPVRALELSLECISILLKTGWRENISPELLGQLLILFTFLANPSSSGNGIAATSEELQTLAFKCMSELISQSADGPRGKGSLTQTANIPTLGNAVLVMVDSLADAQSNDVKLHALAAIQSITAAIDDREALASFLPRIVSSLTKVLTPSSSNRPSFRLLERALQTISQLLLRVLSDKETRDLPEGEAQDESQSSGRLNRTTSWLQATASQIQIALANILKLRNHGKIEVRHALLNLCLSVLQDCRVSLADCTGMIVESLVTLAGRDGTKVAVEAELQILLASDTRLADLLRESLYGWVISLPRAMHSKDDSSRRQLIHQITVTIRLLSEEQFDISSVDDLLVANLRDGVSNIFGGFKGIGSVIESTTNTESQSELVLHTADVTSFPPLTLPPKGQDDTMTEFKFLIHQLSKSKSARTVAQDLINTIGSGNEEMQLATFWLSVTLLKDMIQHSSVVDDFLDFGASNVHDELLDELYSLSLARLTKSDAEVETHWHFQALSLEVVALQAQRHKTEFRVELIEALYPVLHHLGSSNPVVRNHAVACLNIVADSCGYTSATELVISNVDYIVNAVGLKLNYHDISPQAPQVLLMMMRLCGAPLLPYLDDLVDSMFSALERYHGYPKLVRLLFSVLQGMVEEGVKAPQLMIDNGTRPPQEGASPNATTISDVVILIKNLKQDASKKDKDHEEFIESFPRRPWKEDDTEHNGDDSSSSKPDSPPNDDTPPAPSDPPPPAPRTFSILLKISELTQHYLTSSSPNLRTLLLSLLNTTIPALSLHENSFLPLINTLWPVLVPRLEDPEAYIVSNTLDIVALMCTHAGGFMKSRIEAIWGVLVALNKRVSVGVANARSPKTSLITGSTSLQLLPPSTSTSASNTLTASLTLLGSNPNPSSISSPSPSSSTSLNAYRPELYTRTPTLMIRTSLTNLFSAIARHVPIQDELFDQMLELLDPVLGAGVGGEDGKWRDVREALESRSADAVWLRLFRKGWGGETEVGAGVDGVRGLKVPRVPEGKAWVFAAVGA</sequence>
<keyword evidence="5" id="KW-1185">Reference proteome</keyword>
<evidence type="ECO:0000313" key="4">
    <source>
        <dbReference type="EMBL" id="KAF2650102.1"/>
    </source>
</evidence>
<feature type="region of interest" description="Disordered" evidence="1">
    <location>
        <begin position="756"/>
        <end position="812"/>
    </location>
</feature>
<dbReference type="Gene3D" id="1.25.10.10">
    <property type="entry name" value="Leucine-rich Repeat Variant"/>
    <property type="match status" value="1"/>
</dbReference>
<dbReference type="Pfam" id="PF24173">
    <property type="entry name" value="TPR_TTI1_N"/>
    <property type="match status" value="1"/>
</dbReference>
<dbReference type="InterPro" id="IPR016024">
    <property type="entry name" value="ARM-type_fold"/>
</dbReference>
<dbReference type="PANTHER" id="PTHR18460:SF3">
    <property type="entry name" value="TELO2-INTERACTING PROTEIN 1 HOMOLOG"/>
    <property type="match status" value="1"/>
</dbReference>
<dbReference type="OrthoDB" id="49511at2759"/>
<dbReference type="PIRSF" id="PIRSF005250">
    <property type="entry name" value="UCP005250"/>
    <property type="match status" value="1"/>
</dbReference>
<dbReference type="InterPro" id="IPR016441">
    <property type="entry name" value="Tti1"/>
</dbReference>